<dbReference type="AlphaFoldDB" id="A0A0F9YRD2"/>
<accession>A0A0F9YRD2</accession>
<evidence type="ECO:0000313" key="1">
    <source>
        <dbReference type="EMBL" id="KKO75137.1"/>
    </source>
</evidence>
<evidence type="ECO:0000313" key="2">
    <source>
        <dbReference type="Proteomes" id="UP000034350"/>
    </source>
</evidence>
<sequence length="45" mass="5370">MGKKDGIAPYILIIFIFQNEGPIRPDTKDISMILRRFTFCFFIFR</sequence>
<name>A0A0F9YRD2_9MICR</name>
<dbReference type="VEuPathDB" id="MicrosporidiaDB:AAJ76_3100042857"/>
<dbReference type="RefSeq" id="XP_024330879.1">
    <property type="nucleotide sequence ID" value="XM_024475152.1"/>
</dbReference>
<keyword evidence="2" id="KW-1185">Reference proteome</keyword>
<comment type="caution">
    <text evidence="1">The sequence shown here is derived from an EMBL/GenBank/DDBJ whole genome shotgun (WGS) entry which is preliminary data.</text>
</comment>
<reference evidence="1 2" key="1">
    <citation type="journal article" date="2015" name="Environ. Microbiol.">
        <title>Genome analyses suggest the presence of polyploidy and recent human-driven expansions in eight global populations of the honeybee pathogen Nosema ceranae.</title>
        <authorList>
            <person name="Pelin A."/>
            <person name="Selman M."/>
            <person name="Aris-Brosou S."/>
            <person name="Farinelli L."/>
            <person name="Corradi N."/>
        </authorList>
    </citation>
    <scope>NUCLEOTIDE SEQUENCE [LARGE SCALE GENOMIC DNA]</scope>
    <source>
        <strain evidence="1 2">PA08 1199</strain>
    </source>
</reference>
<proteinExistence type="predicted"/>
<dbReference type="Proteomes" id="UP000034350">
    <property type="component" value="Unassembled WGS sequence"/>
</dbReference>
<gene>
    <name evidence="1" type="ORF">AAJ76_3100042857</name>
</gene>
<dbReference type="EMBL" id="JPQZ01000031">
    <property type="protein sequence ID" value="KKO75137.1"/>
    <property type="molecule type" value="Genomic_DNA"/>
</dbReference>
<dbReference type="GeneID" id="36320085"/>
<protein>
    <submittedName>
        <fullName evidence="1">Uncharacterized protein</fullName>
    </submittedName>
</protein>
<organism evidence="1 2">
    <name type="scientific">Vairimorpha ceranae</name>
    <dbReference type="NCBI Taxonomy" id="40302"/>
    <lineage>
        <taxon>Eukaryota</taxon>
        <taxon>Fungi</taxon>
        <taxon>Fungi incertae sedis</taxon>
        <taxon>Microsporidia</taxon>
        <taxon>Nosematidae</taxon>
        <taxon>Vairimorpha</taxon>
    </lineage>
</organism>